<dbReference type="Proteomes" id="UP000027730">
    <property type="component" value="Unassembled WGS sequence"/>
</dbReference>
<dbReference type="Gene3D" id="4.10.240.10">
    <property type="entry name" value="Zn(2)-C6 fungal-type DNA-binding domain"/>
    <property type="match status" value="1"/>
</dbReference>
<evidence type="ECO:0000259" key="2">
    <source>
        <dbReference type="PROSITE" id="PS50048"/>
    </source>
</evidence>
<evidence type="ECO:0000256" key="1">
    <source>
        <dbReference type="ARBA" id="ARBA00023242"/>
    </source>
</evidence>
<keyword evidence="4" id="KW-1185">Reference proteome</keyword>
<gene>
    <name evidence="3" type="ORF">M436DRAFT_43838</name>
</gene>
<sequence length="61" mass="6986">MSQTATEPPRKRQRVTQACHRCRRKKYKCDSERPTCSTCKASDAECTYGTIAKRRGLQSGY</sequence>
<evidence type="ECO:0000313" key="4">
    <source>
        <dbReference type="Proteomes" id="UP000027730"/>
    </source>
</evidence>
<accession>A0A074WRG9</accession>
<reference evidence="3 4" key="1">
    <citation type="journal article" date="2014" name="BMC Genomics">
        <title>Genome sequencing of four Aureobasidium pullulans varieties: biotechnological potential, stress tolerance, and description of new species.</title>
        <authorList>
            <person name="Gostin Ar C."/>
            <person name="Ohm R.A."/>
            <person name="Kogej T."/>
            <person name="Sonjak S."/>
            <person name="Turk M."/>
            <person name="Zajc J."/>
            <person name="Zalar P."/>
            <person name="Grube M."/>
            <person name="Sun H."/>
            <person name="Han J."/>
            <person name="Sharma A."/>
            <person name="Chiniquy J."/>
            <person name="Ngan C.Y."/>
            <person name="Lipzen A."/>
            <person name="Barry K."/>
            <person name="Grigoriev I.V."/>
            <person name="Gunde-Cimerman N."/>
        </authorList>
    </citation>
    <scope>NUCLEOTIDE SEQUENCE [LARGE SCALE GENOMIC DNA]</scope>
    <source>
        <strain evidence="3 4">CBS 147.97</strain>
    </source>
</reference>
<dbReference type="PROSITE" id="PS00463">
    <property type="entry name" value="ZN2_CY6_FUNGAL_1"/>
    <property type="match status" value="1"/>
</dbReference>
<dbReference type="HOGENOM" id="CLU_209439_0_0_1"/>
<dbReference type="RefSeq" id="XP_013428466.1">
    <property type="nucleotide sequence ID" value="XM_013573012.1"/>
</dbReference>
<dbReference type="PANTHER" id="PTHR47655:SF2">
    <property type="entry name" value="QUINIC ACID UTILIZATION ACTIVATOR"/>
    <property type="match status" value="1"/>
</dbReference>
<dbReference type="InterPro" id="IPR036864">
    <property type="entry name" value="Zn2-C6_fun-type_DNA-bd_sf"/>
</dbReference>
<feature type="non-terminal residue" evidence="3">
    <location>
        <position position="61"/>
    </location>
</feature>
<organism evidence="3 4">
    <name type="scientific">Aureobasidium namibiae CBS 147.97</name>
    <dbReference type="NCBI Taxonomy" id="1043004"/>
    <lineage>
        <taxon>Eukaryota</taxon>
        <taxon>Fungi</taxon>
        <taxon>Dikarya</taxon>
        <taxon>Ascomycota</taxon>
        <taxon>Pezizomycotina</taxon>
        <taxon>Dothideomycetes</taxon>
        <taxon>Dothideomycetidae</taxon>
        <taxon>Dothideales</taxon>
        <taxon>Saccotheciaceae</taxon>
        <taxon>Aureobasidium</taxon>
    </lineage>
</organism>
<dbReference type="STRING" id="1043004.A0A074WRG9"/>
<dbReference type="Pfam" id="PF00172">
    <property type="entry name" value="Zn_clus"/>
    <property type="match status" value="1"/>
</dbReference>
<feature type="domain" description="Zn(2)-C6 fungal-type" evidence="2">
    <location>
        <begin position="18"/>
        <end position="48"/>
    </location>
</feature>
<evidence type="ECO:0000313" key="3">
    <source>
        <dbReference type="EMBL" id="KEQ74169.1"/>
    </source>
</evidence>
<dbReference type="EMBL" id="KL584707">
    <property type="protein sequence ID" value="KEQ74169.1"/>
    <property type="molecule type" value="Genomic_DNA"/>
</dbReference>
<dbReference type="OrthoDB" id="3364175at2759"/>
<dbReference type="AlphaFoldDB" id="A0A074WRG9"/>
<proteinExistence type="predicted"/>
<dbReference type="InterPro" id="IPR001138">
    <property type="entry name" value="Zn2Cys6_DnaBD"/>
</dbReference>
<dbReference type="PROSITE" id="PS50048">
    <property type="entry name" value="ZN2_CY6_FUNGAL_2"/>
    <property type="match status" value="1"/>
</dbReference>
<dbReference type="GO" id="GO:0000981">
    <property type="term" value="F:DNA-binding transcription factor activity, RNA polymerase II-specific"/>
    <property type="evidence" value="ECO:0007669"/>
    <property type="project" value="InterPro"/>
</dbReference>
<dbReference type="SUPFAM" id="SSF57701">
    <property type="entry name" value="Zn2/Cys6 DNA-binding domain"/>
    <property type="match status" value="1"/>
</dbReference>
<dbReference type="InterPro" id="IPR052783">
    <property type="entry name" value="Metabolic/Drug-Res_Regulator"/>
</dbReference>
<dbReference type="GeneID" id="25410016"/>
<dbReference type="GO" id="GO:0045944">
    <property type="term" value="P:positive regulation of transcription by RNA polymerase II"/>
    <property type="evidence" value="ECO:0007669"/>
    <property type="project" value="TreeGrafter"/>
</dbReference>
<name>A0A074WRG9_9PEZI</name>
<protein>
    <recommendedName>
        <fullName evidence="2">Zn(2)-C6 fungal-type domain-containing protein</fullName>
    </recommendedName>
</protein>
<dbReference type="PANTHER" id="PTHR47655">
    <property type="entry name" value="QUINIC ACID UTILIZATION ACTIVATOR"/>
    <property type="match status" value="1"/>
</dbReference>
<dbReference type="CDD" id="cd00067">
    <property type="entry name" value="GAL4"/>
    <property type="match status" value="1"/>
</dbReference>
<dbReference type="SMART" id="SM00066">
    <property type="entry name" value="GAL4"/>
    <property type="match status" value="1"/>
</dbReference>
<keyword evidence="1" id="KW-0539">Nucleus</keyword>
<dbReference type="GO" id="GO:0008270">
    <property type="term" value="F:zinc ion binding"/>
    <property type="evidence" value="ECO:0007669"/>
    <property type="project" value="InterPro"/>
</dbReference>